<dbReference type="InterPro" id="IPR025110">
    <property type="entry name" value="AMP-bd_C"/>
</dbReference>
<proteinExistence type="inferred from homology"/>
<dbReference type="Gene3D" id="3.30.300.30">
    <property type="match status" value="1"/>
</dbReference>
<evidence type="ECO:0000313" key="6">
    <source>
        <dbReference type="Proteomes" id="UP000552757"/>
    </source>
</evidence>
<dbReference type="AlphaFoldDB" id="A0A7W6GPC2"/>
<dbReference type="Pfam" id="PF00501">
    <property type="entry name" value="AMP-binding"/>
    <property type="match status" value="1"/>
</dbReference>
<evidence type="ECO:0000259" key="4">
    <source>
        <dbReference type="Pfam" id="PF13193"/>
    </source>
</evidence>
<dbReference type="InterPro" id="IPR045851">
    <property type="entry name" value="AMP-bd_C_sf"/>
</dbReference>
<evidence type="ECO:0000259" key="3">
    <source>
        <dbReference type="Pfam" id="PF00501"/>
    </source>
</evidence>
<dbReference type="PANTHER" id="PTHR43201:SF5">
    <property type="entry name" value="MEDIUM-CHAIN ACYL-COA LIGASE ACSF2, MITOCHONDRIAL"/>
    <property type="match status" value="1"/>
</dbReference>
<comment type="similarity">
    <text evidence="1">Belongs to the ATP-dependent AMP-binding enzyme family.</text>
</comment>
<dbReference type="InterPro" id="IPR000873">
    <property type="entry name" value="AMP-dep_synth/lig_dom"/>
</dbReference>
<name>A0A7W6GPC2_9SPHN</name>
<dbReference type="GO" id="GO:0031956">
    <property type="term" value="F:medium-chain fatty acid-CoA ligase activity"/>
    <property type="evidence" value="ECO:0007669"/>
    <property type="project" value="TreeGrafter"/>
</dbReference>
<dbReference type="GO" id="GO:0006631">
    <property type="term" value="P:fatty acid metabolic process"/>
    <property type="evidence" value="ECO:0007669"/>
    <property type="project" value="TreeGrafter"/>
</dbReference>
<sequence>MTDKEAGWDYSTTLSEDPARVRIVATTLGDLLLSAYDRAPDKEALVFPEGRKTYAELVEAVLHKARALLALGVGPGDHVGVLLPSGIAFVETLFANAMVGAVSVLMNARYKAPEMAYVADNADLVAIVTDDTRTQHVNFTGRLAEAFPDLAQQADPAALALADAPALRRIVVLRSSDGAGAATTAPGFLGHDAFDAAAAAISVNTVHHRRLCVRLRDTAMILYTSGTSANPKGCLLSHEAIVRETINLTANRWAFQPDERAWSPMPLFHIAAMLAMLGAVNVAGTFIGQPHFDPGESLRQIEAEKVTMMFLPFVTFHQAMIAHPDWTRTDMSSVRLQNSCFAFMPASVGQAYREKAPGMRQVGTFGMTEASGIVTTGGYDMDPEMGFTRLGTPLLGVEVRIVDADGNDLPTGERGEVLIRGYNLFHGYHKDPVKTAEALDRQGWYHSGDIGSLDEAGHLMFHGRFKDMLKVGGENVAAAEVEAVLAAHPSVRLAQVVGLPDARLAEIPAAFVETEGPIDVSPQDFEAELIAFVGKRIASFKVPRHIRVIDEWPMSASKIQKFKLRQQLIAELDLSE</sequence>
<dbReference type="InterPro" id="IPR042099">
    <property type="entry name" value="ANL_N_sf"/>
</dbReference>
<dbReference type="Proteomes" id="UP000552757">
    <property type="component" value="Unassembled WGS sequence"/>
</dbReference>
<evidence type="ECO:0000256" key="2">
    <source>
        <dbReference type="ARBA" id="ARBA00022598"/>
    </source>
</evidence>
<dbReference type="RefSeq" id="WP_183955336.1">
    <property type="nucleotide sequence ID" value="NZ_JACIEB010000004.1"/>
</dbReference>
<dbReference type="Gene3D" id="3.40.50.12780">
    <property type="entry name" value="N-terminal domain of ligase-like"/>
    <property type="match status" value="1"/>
</dbReference>
<keyword evidence="6" id="KW-1185">Reference proteome</keyword>
<dbReference type="Pfam" id="PF13193">
    <property type="entry name" value="AMP-binding_C"/>
    <property type="match status" value="1"/>
</dbReference>
<gene>
    <name evidence="5" type="ORF">GGR44_001911</name>
</gene>
<organism evidence="5 6">
    <name type="scientific">Sphingobium fontiphilum</name>
    <dbReference type="NCBI Taxonomy" id="944425"/>
    <lineage>
        <taxon>Bacteria</taxon>
        <taxon>Pseudomonadati</taxon>
        <taxon>Pseudomonadota</taxon>
        <taxon>Alphaproteobacteria</taxon>
        <taxon>Sphingomonadales</taxon>
        <taxon>Sphingomonadaceae</taxon>
        <taxon>Sphingobium</taxon>
    </lineage>
</organism>
<keyword evidence="2 5" id="KW-0436">Ligase</keyword>
<feature type="domain" description="AMP-dependent synthetase/ligase" evidence="3">
    <location>
        <begin position="37"/>
        <end position="429"/>
    </location>
</feature>
<dbReference type="SUPFAM" id="SSF56801">
    <property type="entry name" value="Acetyl-CoA synthetase-like"/>
    <property type="match status" value="1"/>
</dbReference>
<dbReference type="EMBL" id="JACIEB010000004">
    <property type="protein sequence ID" value="MBB3982248.1"/>
    <property type="molecule type" value="Genomic_DNA"/>
</dbReference>
<feature type="domain" description="AMP-binding enzyme C-terminal" evidence="4">
    <location>
        <begin position="480"/>
        <end position="557"/>
    </location>
</feature>
<protein>
    <submittedName>
        <fullName evidence="5">Acyl-CoA synthetase (AMP-forming)/AMP-acid ligase II</fullName>
    </submittedName>
</protein>
<comment type="caution">
    <text evidence="5">The sequence shown here is derived from an EMBL/GenBank/DDBJ whole genome shotgun (WGS) entry which is preliminary data.</text>
</comment>
<reference evidence="5 6" key="1">
    <citation type="submission" date="2020-08" db="EMBL/GenBank/DDBJ databases">
        <title>Genomic Encyclopedia of Type Strains, Phase IV (KMG-IV): sequencing the most valuable type-strain genomes for metagenomic binning, comparative biology and taxonomic classification.</title>
        <authorList>
            <person name="Goeker M."/>
        </authorList>
    </citation>
    <scope>NUCLEOTIDE SEQUENCE [LARGE SCALE GENOMIC DNA]</scope>
    <source>
        <strain evidence="5 6">DSM 29348</strain>
    </source>
</reference>
<evidence type="ECO:0000256" key="1">
    <source>
        <dbReference type="ARBA" id="ARBA00006432"/>
    </source>
</evidence>
<accession>A0A7W6GPC2</accession>
<dbReference type="PANTHER" id="PTHR43201">
    <property type="entry name" value="ACYL-COA SYNTHETASE"/>
    <property type="match status" value="1"/>
</dbReference>
<evidence type="ECO:0000313" key="5">
    <source>
        <dbReference type="EMBL" id="MBB3982248.1"/>
    </source>
</evidence>